<sequence>MCLLPVASLLMCFWLVERSQCNSSFQDSMRELHHRFALSLYQTLTETENKSNLILSPLSVSLSLALLQFGARGNTRSQLEGMLGYSVNDAQVQAFLLDSHGVMNSSSQCPWLQQSSTLFIQSGTQLLSRFLQHTAAWADTSVVRASFS</sequence>
<evidence type="ECO:0000313" key="4">
    <source>
        <dbReference type="RefSeq" id="XP_013881493.1"/>
    </source>
</evidence>
<accession>A0A2I4CNC7</accession>
<dbReference type="OrthoDB" id="8179360at2759"/>
<dbReference type="KEGG" id="alim:106530427"/>
<dbReference type="RefSeq" id="XP_013881493.1">
    <property type="nucleotide sequence ID" value="XM_014026039.1"/>
</dbReference>
<keyword evidence="1" id="KW-0732">Signal</keyword>
<dbReference type="AlphaFoldDB" id="A0A2I4CNC7"/>
<dbReference type="GO" id="GO:0004867">
    <property type="term" value="F:serine-type endopeptidase inhibitor activity"/>
    <property type="evidence" value="ECO:0007669"/>
    <property type="project" value="InterPro"/>
</dbReference>
<dbReference type="InterPro" id="IPR000215">
    <property type="entry name" value="Serpin_fam"/>
</dbReference>
<organism evidence="3 4">
    <name type="scientific">Austrofundulus limnaeus</name>
    <name type="common">Annual killifish</name>
    <dbReference type="NCBI Taxonomy" id="52670"/>
    <lineage>
        <taxon>Eukaryota</taxon>
        <taxon>Metazoa</taxon>
        <taxon>Chordata</taxon>
        <taxon>Craniata</taxon>
        <taxon>Vertebrata</taxon>
        <taxon>Euteleostomi</taxon>
        <taxon>Actinopterygii</taxon>
        <taxon>Neopterygii</taxon>
        <taxon>Teleostei</taxon>
        <taxon>Neoteleostei</taxon>
        <taxon>Acanthomorphata</taxon>
        <taxon>Ovalentaria</taxon>
        <taxon>Atherinomorphae</taxon>
        <taxon>Cyprinodontiformes</taxon>
        <taxon>Rivulidae</taxon>
        <taxon>Austrofundulus</taxon>
    </lineage>
</organism>
<dbReference type="Gene3D" id="3.30.497.10">
    <property type="entry name" value="Antithrombin, subunit I, domain 2"/>
    <property type="match status" value="1"/>
</dbReference>
<dbReference type="Proteomes" id="UP000192220">
    <property type="component" value="Unplaced"/>
</dbReference>
<feature type="non-terminal residue" evidence="4">
    <location>
        <position position="148"/>
    </location>
</feature>
<reference evidence="4" key="1">
    <citation type="submission" date="2025-08" db="UniProtKB">
        <authorList>
            <consortium name="RefSeq"/>
        </authorList>
    </citation>
    <scope>IDENTIFICATION</scope>
</reference>
<dbReference type="InterPro" id="IPR042178">
    <property type="entry name" value="Serpin_sf_1"/>
</dbReference>
<dbReference type="InterPro" id="IPR023796">
    <property type="entry name" value="Serpin_dom"/>
</dbReference>
<gene>
    <name evidence="4" type="primary">LOC106530427</name>
</gene>
<protein>
    <submittedName>
        <fullName evidence="4">Probable serpin E3</fullName>
    </submittedName>
</protein>
<evidence type="ECO:0000313" key="3">
    <source>
        <dbReference type="Proteomes" id="UP000192220"/>
    </source>
</evidence>
<evidence type="ECO:0000259" key="2">
    <source>
        <dbReference type="Pfam" id="PF00079"/>
    </source>
</evidence>
<dbReference type="GO" id="GO:0005615">
    <property type="term" value="C:extracellular space"/>
    <property type="evidence" value="ECO:0007669"/>
    <property type="project" value="InterPro"/>
</dbReference>
<dbReference type="SUPFAM" id="SSF56574">
    <property type="entry name" value="Serpins"/>
    <property type="match status" value="1"/>
</dbReference>
<dbReference type="PANTHER" id="PTHR11461:SF129">
    <property type="entry name" value="SERPIN E3"/>
    <property type="match status" value="1"/>
</dbReference>
<dbReference type="Pfam" id="PF00079">
    <property type="entry name" value="Serpin"/>
    <property type="match status" value="1"/>
</dbReference>
<feature type="signal peptide" evidence="1">
    <location>
        <begin position="1"/>
        <end position="18"/>
    </location>
</feature>
<dbReference type="STRING" id="52670.A0A2I4CNC7"/>
<keyword evidence="3" id="KW-1185">Reference proteome</keyword>
<proteinExistence type="predicted"/>
<dbReference type="InParanoid" id="A0A2I4CNC7"/>
<feature type="chain" id="PRO_5014143671" evidence="1">
    <location>
        <begin position="19"/>
        <end position="148"/>
    </location>
</feature>
<name>A0A2I4CNC7_AUSLI</name>
<feature type="domain" description="Serpin" evidence="2">
    <location>
        <begin position="34"/>
        <end position="147"/>
    </location>
</feature>
<evidence type="ECO:0000256" key="1">
    <source>
        <dbReference type="SAM" id="SignalP"/>
    </source>
</evidence>
<dbReference type="PANTHER" id="PTHR11461">
    <property type="entry name" value="SERINE PROTEASE INHIBITOR, SERPIN"/>
    <property type="match status" value="1"/>
</dbReference>
<dbReference type="InterPro" id="IPR036186">
    <property type="entry name" value="Serpin_sf"/>
</dbReference>